<dbReference type="EMBL" id="NFZW01000100">
    <property type="protein sequence ID" value="RFA30182.1"/>
    <property type="molecule type" value="Genomic_DNA"/>
</dbReference>
<accession>A0A3E0WHU3</accession>
<dbReference type="AlphaFoldDB" id="A0A3E0WHU3"/>
<evidence type="ECO:0000313" key="1">
    <source>
        <dbReference type="EMBL" id="RFA30182.1"/>
    </source>
</evidence>
<reference evidence="2" key="1">
    <citation type="submission" date="2017-05" db="EMBL/GenBank/DDBJ databases">
        <authorList>
            <person name="Sharma S."/>
            <person name="Sidhu C."/>
            <person name="Pinnaka A.K."/>
        </authorList>
    </citation>
    <scope>NUCLEOTIDE SEQUENCE [LARGE SCALE GENOMIC DNA]</scope>
    <source>
        <strain evidence="2">AK93</strain>
    </source>
</reference>
<dbReference type="Proteomes" id="UP000256763">
    <property type="component" value="Unassembled WGS sequence"/>
</dbReference>
<sequence>VTGSLLDLSAEQSVNAWSTVGQGQALAYHEDGQLAGQVEAMRNGDIQDGQALQGGLTEVDQFLNRTDDQRLLITEGATNINGQAVYGAAHQDSGTMFVDIASERIGSLVNTVAHEGMHLTGAGEANATVTGYMTDLAYRVNAWAN</sequence>
<keyword evidence="2" id="KW-1185">Reference proteome</keyword>
<feature type="non-terminal residue" evidence="1">
    <location>
        <position position="145"/>
    </location>
</feature>
<dbReference type="RefSeq" id="WP_181919742.1">
    <property type="nucleotide sequence ID" value="NZ_NFZW01000100.1"/>
</dbReference>
<comment type="caution">
    <text evidence="1">The sequence shown here is derived from an EMBL/GenBank/DDBJ whole genome shotgun (WGS) entry which is preliminary data.</text>
</comment>
<name>A0A3E0WHU3_9GAMM</name>
<gene>
    <name evidence="1" type="ORF">CAL65_22875</name>
</gene>
<proteinExistence type="predicted"/>
<evidence type="ECO:0000313" key="2">
    <source>
        <dbReference type="Proteomes" id="UP000256763"/>
    </source>
</evidence>
<feature type="non-terminal residue" evidence="1">
    <location>
        <position position="1"/>
    </location>
</feature>
<protein>
    <submittedName>
        <fullName evidence="1">Uncharacterized protein</fullName>
    </submittedName>
</protein>
<organism evidence="1 2">
    <name type="scientific">Alkalilimnicola ehrlichii</name>
    <dbReference type="NCBI Taxonomy" id="351052"/>
    <lineage>
        <taxon>Bacteria</taxon>
        <taxon>Pseudomonadati</taxon>
        <taxon>Pseudomonadota</taxon>
        <taxon>Gammaproteobacteria</taxon>
        <taxon>Chromatiales</taxon>
        <taxon>Ectothiorhodospiraceae</taxon>
        <taxon>Alkalilimnicola</taxon>
    </lineage>
</organism>